<dbReference type="GO" id="GO:0002949">
    <property type="term" value="P:tRNA threonylcarbamoyladenosine modification"/>
    <property type="evidence" value="ECO:0007669"/>
    <property type="project" value="InterPro"/>
</dbReference>
<evidence type="ECO:0000259" key="1">
    <source>
        <dbReference type="Pfam" id="PF00814"/>
    </source>
</evidence>
<gene>
    <name evidence="2" type="primary">tsaB</name>
    <name evidence="2" type="ORF">ENJ40_03385</name>
</gene>
<dbReference type="SUPFAM" id="SSF53067">
    <property type="entry name" value="Actin-like ATPase domain"/>
    <property type="match status" value="2"/>
</dbReference>
<dbReference type="CDD" id="cd24032">
    <property type="entry name" value="ASKHA_NBD_TsaB"/>
    <property type="match status" value="1"/>
</dbReference>
<dbReference type="AlphaFoldDB" id="A0A7C3CPB5"/>
<dbReference type="Proteomes" id="UP000886043">
    <property type="component" value="Unassembled WGS sequence"/>
</dbReference>
<dbReference type="PANTHER" id="PTHR11735">
    <property type="entry name" value="TRNA N6-ADENOSINE THREONYLCARBAMOYLTRANSFERASE"/>
    <property type="match status" value="1"/>
</dbReference>
<dbReference type="Gene3D" id="3.30.420.40">
    <property type="match status" value="2"/>
</dbReference>
<dbReference type="NCBIfam" id="TIGR03725">
    <property type="entry name" value="T6A_YeaZ"/>
    <property type="match status" value="1"/>
</dbReference>
<protein>
    <submittedName>
        <fullName evidence="2">tRNA (Adenosine(37)-N6)-threonylcarbamoyltransferase complex dimerization subunit type 1 TsaB</fullName>
    </submittedName>
</protein>
<sequence>MGTPSLPPLILALETSGETGGVALYRERLLGEILLSGSITYSRRLLPAVEFLLRHLDLRLEEVDILAVSIGPGSFTGLRIGAATVKGLSLALGKPVVAVDTLAALAALVPASPYPVCPVLDARRGEIFAALYRTEGDEPRVLLPPGLYSPEALCAHLSGPTLFVGEGLRVYGDFFRERLGGNFRQAPGHLREGRASAVAWLASRKALRGEFCDPARLVPFYLRATEAERNRGWRRA</sequence>
<dbReference type="InterPro" id="IPR022496">
    <property type="entry name" value="T6A_TsaB"/>
</dbReference>
<evidence type="ECO:0000313" key="2">
    <source>
        <dbReference type="EMBL" id="HFC97489.1"/>
    </source>
</evidence>
<dbReference type="Pfam" id="PF00814">
    <property type="entry name" value="TsaD"/>
    <property type="match status" value="1"/>
</dbReference>
<dbReference type="InterPro" id="IPR043129">
    <property type="entry name" value="ATPase_NBD"/>
</dbReference>
<reference evidence="2" key="1">
    <citation type="journal article" date="2020" name="mSystems">
        <title>Genome- and Community-Level Interaction Insights into Carbon Utilization and Element Cycling Functions of Hydrothermarchaeota in Hydrothermal Sediment.</title>
        <authorList>
            <person name="Zhou Z."/>
            <person name="Liu Y."/>
            <person name="Xu W."/>
            <person name="Pan J."/>
            <person name="Luo Z.H."/>
            <person name="Li M."/>
        </authorList>
    </citation>
    <scope>NUCLEOTIDE SEQUENCE [LARGE SCALE GENOMIC DNA]</scope>
    <source>
        <strain evidence="2">HyVt-483</strain>
    </source>
</reference>
<accession>A0A7C3CPB5</accession>
<dbReference type="EMBL" id="DRMH01000037">
    <property type="protein sequence ID" value="HFC97489.1"/>
    <property type="molecule type" value="Genomic_DNA"/>
</dbReference>
<proteinExistence type="predicted"/>
<dbReference type="PANTHER" id="PTHR11735:SF11">
    <property type="entry name" value="TRNA THREONYLCARBAMOYLADENOSINE BIOSYNTHESIS PROTEIN TSAB"/>
    <property type="match status" value="1"/>
</dbReference>
<name>A0A7C3CPB5_9BACT</name>
<dbReference type="InterPro" id="IPR000905">
    <property type="entry name" value="Gcp-like_dom"/>
</dbReference>
<dbReference type="GO" id="GO:0005829">
    <property type="term" value="C:cytosol"/>
    <property type="evidence" value="ECO:0007669"/>
    <property type="project" value="TreeGrafter"/>
</dbReference>
<comment type="caution">
    <text evidence="2">The sequence shown here is derived from an EMBL/GenBank/DDBJ whole genome shotgun (WGS) entry which is preliminary data.</text>
</comment>
<feature type="domain" description="Gcp-like" evidence="1">
    <location>
        <begin position="41"/>
        <end position="229"/>
    </location>
</feature>
<organism evidence="2">
    <name type="scientific">Thermosulfurimonas dismutans</name>
    <dbReference type="NCBI Taxonomy" id="999894"/>
    <lineage>
        <taxon>Bacteria</taxon>
        <taxon>Pseudomonadati</taxon>
        <taxon>Thermodesulfobacteriota</taxon>
        <taxon>Thermodesulfobacteria</taxon>
        <taxon>Thermodesulfobacteriales</taxon>
        <taxon>Thermodesulfobacteriaceae</taxon>
        <taxon>Thermosulfurimonas</taxon>
    </lineage>
</organism>